<dbReference type="EMBL" id="CAJOBD010010909">
    <property type="protein sequence ID" value="CAF4159832.1"/>
    <property type="molecule type" value="Genomic_DNA"/>
</dbReference>
<evidence type="ECO:0000256" key="1">
    <source>
        <dbReference type="SAM" id="Phobius"/>
    </source>
</evidence>
<organism evidence="10 11">
    <name type="scientific">Rotaria sordida</name>
    <dbReference type="NCBI Taxonomy" id="392033"/>
    <lineage>
        <taxon>Eukaryota</taxon>
        <taxon>Metazoa</taxon>
        <taxon>Spiralia</taxon>
        <taxon>Gnathifera</taxon>
        <taxon>Rotifera</taxon>
        <taxon>Eurotatoria</taxon>
        <taxon>Bdelloidea</taxon>
        <taxon>Philodinida</taxon>
        <taxon>Philodinidae</taxon>
        <taxon>Rotaria</taxon>
    </lineage>
</organism>
<dbReference type="EMBL" id="CAJOBE010001330">
    <property type="protein sequence ID" value="CAF3734724.1"/>
    <property type="molecule type" value="Genomic_DNA"/>
</dbReference>
<feature type="transmembrane region" description="Helical" evidence="1">
    <location>
        <begin position="146"/>
        <end position="168"/>
    </location>
</feature>
<evidence type="ECO:0000313" key="8">
    <source>
        <dbReference type="EMBL" id="CAF3708860.1"/>
    </source>
</evidence>
<gene>
    <name evidence="9" type="ORF">FNK824_LOCUS11317</name>
    <name evidence="10" type="ORF">JBS370_LOCUS34438</name>
    <name evidence="3" type="ORF">JXQ802_LOCUS6145</name>
    <name evidence="4" type="ORF">JXQ802_LOCUS6185</name>
    <name evidence="8" type="ORF">OTI717_LOCUS13038</name>
    <name evidence="5" type="ORF">PYM288_LOCUS8201</name>
    <name evidence="2" type="ORF">RFH988_LOCUS2030</name>
    <name evidence="7" type="ORF">SEV965_LOCUS19531</name>
    <name evidence="6" type="ORF">ZHD862_LOCUS17713</name>
</gene>
<keyword evidence="1" id="KW-1133">Transmembrane helix</keyword>
<evidence type="ECO:0000313" key="7">
    <source>
        <dbReference type="EMBL" id="CAF1171339.1"/>
    </source>
</evidence>
<evidence type="ECO:0000313" key="4">
    <source>
        <dbReference type="EMBL" id="CAF0841012.1"/>
    </source>
</evidence>
<dbReference type="EMBL" id="CAJNOO010000041">
    <property type="protein sequence ID" value="CAF0764760.1"/>
    <property type="molecule type" value="Genomic_DNA"/>
</dbReference>
<evidence type="ECO:0000313" key="10">
    <source>
        <dbReference type="EMBL" id="CAF4159832.1"/>
    </source>
</evidence>
<dbReference type="Proteomes" id="UP000663864">
    <property type="component" value="Unassembled WGS sequence"/>
</dbReference>
<evidence type="ECO:0000313" key="9">
    <source>
        <dbReference type="EMBL" id="CAF3734724.1"/>
    </source>
</evidence>
<dbReference type="Proteomes" id="UP000663889">
    <property type="component" value="Unassembled WGS sequence"/>
</dbReference>
<reference evidence="10" key="1">
    <citation type="submission" date="2021-02" db="EMBL/GenBank/DDBJ databases">
        <authorList>
            <person name="Nowell W R."/>
        </authorList>
    </citation>
    <scope>NUCLEOTIDE SEQUENCE</scope>
</reference>
<dbReference type="AlphaFoldDB" id="A0A819Z8F6"/>
<dbReference type="OrthoDB" id="10026081at2759"/>
<dbReference type="EMBL" id="CAJNOH010000107">
    <property type="protein sequence ID" value="CAF0874105.1"/>
    <property type="molecule type" value="Genomic_DNA"/>
</dbReference>
<dbReference type="Proteomes" id="UP000663882">
    <property type="component" value="Unassembled WGS sequence"/>
</dbReference>
<keyword evidence="1" id="KW-0812">Transmembrane</keyword>
<protein>
    <submittedName>
        <fullName evidence="10">Uncharacterized protein</fullName>
    </submittedName>
</protein>
<dbReference type="EMBL" id="CAJOAX010001358">
    <property type="protein sequence ID" value="CAF3708860.1"/>
    <property type="molecule type" value="Genomic_DNA"/>
</dbReference>
<proteinExistence type="predicted"/>
<evidence type="ECO:0000313" key="11">
    <source>
        <dbReference type="Proteomes" id="UP000663836"/>
    </source>
</evidence>
<keyword evidence="12" id="KW-1185">Reference proteome</keyword>
<dbReference type="Proteomes" id="UP000663870">
    <property type="component" value="Unassembled WGS sequence"/>
</dbReference>
<dbReference type="Proteomes" id="UP000663836">
    <property type="component" value="Unassembled WGS sequence"/>
</dbReference>
<dbReference type="Proteomes" id="UP000663823">
    <property type="component" value="Unassembled WGS sequence"/>
</dbReference>
<evidence type="ECO:0000313" key="2">
    <source>
        <dbReference type="EMBL" id="CAF0764760.1"/>
    </source>
</evidence>
<name>A0A819Z8F6_9BILA</name>
<dbReference type="EMBL" id="CAJNOL010000096">
    <property type="protein sequence ID" value="CAF0841012.1"/>
    <property type="molecule type" value="Genomic_DNA"/>
</dbReference>
<keyword evidence="1" id="KW-0472">Membrane</keyword>
<evidence type="ECO:0000313" key="3">
    <source>
        <dbReference type="EMBL" id="CAF0840245.1"/>
    </source>
</evidence>
<feature type="transmembrane region" description="Helical" evidence="1">
    <location>
        <begin position="111"/>
        <end position="134"/>
    </location>
</feature>
<dbReference type="Proteomes" id="UP000663874">
    <property type="component" value="Unassembled WGS sequence"/>
</dbReference>
<dbReference type="Proteomes" id="UP000663854">
    <property type="component" value="Unassembled WGS sequence"/>
</dbReference>
<sequence>METEVISLHYASKRERLFAMIIFSLMVISFFLHLCVFINIFYKNIAYRNNQTEIKKNNSTNHSILMNHKNVDDLIDTILLPFFCIMTHLIWTIVPIVVIDQCCISNNKSIYRILLKLFICTFPPLLCNELSIIFVNHTKFLINDSLLISIKWLIFIATIFISFWTGILSDRNKWRGIHGGQIAPQQHSPLYLFQN</sequence>
<comment type="caution">
    <text evidence="10">The sequence shown here is derived from an EMBL/GenBank/DDBJ whole genome shotgun (WGS) entry which is preliminary data.</text>
</comment>
<evidence type="ECO:0000313" key="5">
    <source>
        <dbReference type="EMBL" id="CAF0874105.1"/>
    </source>
</evidence>
<evidence type="ECO:0000313" key="6">
    <source>
        <dbReference type="EMBL" id="CAF1103236.1"/>
    </source>
</evidence>
<feature type="transmembrane region" description="Helical" evidence="1">
    <location>
        <begin position="78"/>
        <end position="99"/>
    </location>
</feature>
<dbReference type="EMBL" id="CAJNOL010000095">
    <property type="protein sequence ID" value="CAF0840245.1"/>
    <property type="molecule type" value="Genomic_DNA"/>
</dbReference>
<evidence type="ECO:0000313" key="12">
    <source>
        <dbReference type="Proteomes" id="UP000663870"/>
    </source>
</evidence>
<accession>A0A819Z8F6</accession>
<feature type="transmembrane region" description="Helical" evidence="1">
    <location>
        <begin position="17"/>
        <end position="42"/>
    </location>
</feature>
<dbReference type="EMBL" id="CAJNOU010001222">
    <property type="protein sequence ID" value="CAF1171339.1"/>
    <property type="molecule type" value="Genomic_DNA"/>
</dbReference>
<dbReference type="EMBL" id="CAJNOT010000890">
    <property type="protein sequence ID" value="CAF1103236.1"/>
    <property type="molecule type" value="Genomic_DNA"/>
</dbReference>